<evidence type="ECO:0000256" key="4">
    <source>
        <dbReference type="ARBA" id="ARBA00022485"/>
    </source>
</evidence>
<comment type="subcellular location">
    <subcellularLocation>
        <location evidence="2 20">Nucleus</location>
    </subcellularLocation>
</comment>
<keyword evidence="10 20" id="KW-0863">Zinc-finger</keyword>
<evidence type="ECO:0000259" key="25">
    <source>
        <dbReference type="Pfam" id="PF24055"/>
    </source>
</evidence>
<reference evidence="26" key="1">
    <citation type="journal article" date="2013" name="BMC Evol. Biol.">
        <title>Molecular phylogenetic analyses support the monophyly of Hexapoda and suggest the paraphyly of Entognatha.</title>
        <authorList>
            <person name="Sasaki G."/>
            <person name="Ishiwata K."/>
            <person name="Machida R."/>
            <person name="Miyata T."/>
            <person name="Su Z.-H."/>
        </authorList>
    </citation>
    <scope>NUCLEOTIDE SEQUENCE</scope>
    <source>
        <strain evidence="26">1</strain>
    </source>
</reference>
<evidence type="ECO:0000256" key="6">
    <source>
        <dbReference type="ARBA" id="ARBA00022695"/>
    </source>
</evidence>
<dbReference type="GO" id="GO:0006297">
    <property type="term" value="P:nucleotide-excision repair, DNA gap filling"/>
    <property type="evidence" value="ECO:0007669"/>
    <property type="project" value="TreeGrafter"/>
</dbReference>
<keyword evidence="15 20" id="KW-0408">Iron</keyword>
<feature type="region of interest" description="Disordered" evidence="21">
    <location>
        <begin position="1"/>
        <end position="74"/>
    </location>
</feature>
<evidence type="ECO:0000256" key="17">
    <source>
        <dbReference type="ARBA" id="ARBA00023125"/>
    </source>
</evidence>
<evidence type="ECO:0000256" key="19">
    <source>
        <dbReference type="ARBA" id="ARBA00049244"/>
    </source>
</evidence>
<dbReference type="OrthoDB" id="2414538at2759"/>
<evidence type="ECO:0000259" key="22">
    <source>
        <dbReference type="Pfam" id="PF00136"/>
    </source>
</evidence>
<dbReference type="InterPro" id="IPR050240">
    <property type="entry name" value="DNA_pol_type-B"/>
</dbReference>
<dbReference type="GO" id="GO:0043625">
    <property type="term" value="C:delta DNA polymerase complex"/>
    <property type="evidence" value="ECO:0007669"/>
    <property type="project" value="UniProtKB-ARBA"/>
</dbReference>
<feature type="domain" description="C4-type zinc-finger of DNA polymerase delta" evidence="24">
    <location>
        <begin position="1034"/>
        <end position="1106"/>
    </location>
</feature>
<dbReference type="Pfam" id="PF24055">
    <property type="entry name" value="POL3_N"/>
    <property type="match status" value="1"/>
</dbReference>
<dbReference type="CDD" id="cd05533">
    <property type="entry name" value="POLBc_delta"/>
    <property type="match status" value="1"/>
</dbReference>
<protein>
    <recommendedName>
        <fullName evidence="20">DNA polymerase</fullName>
        <ecNumber evidence="20">2.7.7.7</ecNumber>
    </recommendedName>
</protein>
<dbReference type="InterPro" id="IPR006172">
    <property type="entry name" value="DNA-dir_DNA_pol_B"/>
</dbReference>
<dbReference type="PANTHER" id="PTHR10322">
    <property type="entry name" value="DNA POLYMERASE CATALYTIC SUBUNIT"/>
    <property type="match status" value="1"/>
</dbReference>
<sequence>MSKWQKKPMGPPPKGTSSSSWVKKQNGDNPAKKPRIADDDEDMDDMEGDDNMEFDEDMDMGPIDPESQDNGELNDDEVETNVDLEALYEQWGRPPIKEWDPKKKNLPFQQMVLDHYISSKPIPGMPGAKMGPVPVIRMYGVTEDGHAICCHVHGFSPYFYVSVPEQFTSRHCGEFKQSLNQALLKDMRSSKDNVTEAVLMVELVYKINIYGYRGENKSPFAKITLAVPRLIAAAKRLLEKGEVFIPSLAGSCNYQAFESNLDFESRFMVDRNVVGCNWVELPAGKYFVRNKELANVNTPGGNANVTTLCQIEVDVAFDALISHSTEGEWGKVAPFRILSFDIECAGRKGIFPEPDKDPVIQIANMVVRQGETEPFVRMIFTLDTCAPIIGSQVMCYESEDQLLKAWAEFVRRVDPDILTGYNINNFDLWYLINRATHLKATSFHFLGRVKTIKSVARDVVLQSKQMGRRENKSINIEGRIIFDLLLVLVRDYKLRSYTLNSVSFHFLGEQKEDVHHSIITDLQNGNAHTRRRLAVYCLKDALLPLRLLDKLMCVINYMEMARVTGVPLHYLLTRGQQIKVVSQLLRKAKDYDYVMPTYHGSGSDEQFEGATVIEPVRGYYDVPIATLDFASLYPSIMQAHNLCYTTLLKANQIGPMNPDTFIRTPSNNYFVKSSVRKGILPVILEDLLSARKKAKNDLKNEKDEFKRKVLDGRQLALKISANSVYGFTGAQVGKLPCLEISQSVTAFGRMMIELTKNEVEQKFCIANGYEHDAKVIYGDTDSVMVRFGVNNVAAAMALGTEAAGFVSEKFIAPIKLEFEKVYFPYLLINKKRYAGLYYTRPEIHDKMDCKGLETVRRDNCPLVATVMNTCLEKILVQRDPFGAVSYAKNVISELLLNKLDISQLVITKELTKTEKEYAAKQAHVVLAEKMKKRDPGTAPKLGDRVPYVIIAASKGTPAYAKAEDPIYVLENNIPIDYLYYLENQLSKPLTRIFEPILGEKTESVLLRGDHTRHKVLVTSKVGALAMFTTKKAVCVGCKSVMKDDDKNALCKHCSSNETEIYMGMLNKLSTLQIKYNRLWTQCQRCQGSLHEDILCTSRDCPIFYMRKKVILDLEEQDTMIRRFD</sequence>
<organism evidence="26">
    <name type="scientific">Folsomia candida</name>
    <name type="common">Springtail</name>
    <dbReference type="NCBI Taxonomy" id="158441"/>
    <lineage>
        <taxon>Eukaryota</taxon>
        <taxon>Metazoa</taxon>
        <taxon>Ecdysozoa</taxon>
        <taxon>Arthropoda</taxon>
        <taxon>Hexapoda</taxon>
        <taxon>Collembola</taxon>
        <taxon>Entomobryomorpha</taxon>
        <taxon>Isotomoidea</taxon>
        <taxon>Isotomidae</taxon>
        <taxon>Proisotominae</taxon>
        <taxon>Folsomia</taxon>
    </lineage>
</organism>
<dbReference type="CDD" id="cd05777">
    <property type="entry name" value="DNA_polB_delta_exo"/>
    <property type="match status" value="1"/>
</dbReference>
<feature type="domain" description="DNA-directed DNA polymerase family B multifunctional" evidence="22">
    <location>
        <begin position="566"/>
        <end position="996"/>
    </location>
</feature>
<evidence type="ECO:0000256" key="3">
    <source>
        <dbReference type="ARBA" id="ARBA00005755"/>
    </source>
</evidence>
<feature type="domain" description="DNA-directed DNA polymerase family B exonuclease" evidence="23">
    <location>
        <begin position="255"/>
        <end position="502"/>
    </location>
</feature>
<evidence type="ECO:0000256" key="7">
    <source>
        <dbReference type="ARBA" id="ARBA00022705"/>
    </source>
</evidence>
<dbReference type="InterPro" id="IPR017964">
    <property type="entry name" value="DNA-dir_DNA_pol_B_CS"/>
</dbReference>
<dbReference type="Gene3D" id="3.30.342.10">
    <property type="entry name" value="DNA Polymerase, chain B, domain 1"/>
    <property type="match status" value="1"/>
</dbReference>
<dbReference type="InterPro" id="IPR025687">
    <property type="entry name" value="Znf-C4pol"/>
</dbReference>
<evidence type="ECO:0000256" key="2">
    <source>
        <dbReference type="ARBA" id="ARBA00004123"/>
    </source>
</evidence>
<dbReference type="Pfam" id="PF14260">
    <property type="entry name" value="zf-C4pol"/>
    <property type="match status" value="1"/>
</dbReference>
<keyword evidence="4 20" id="KW-0004">4Fe-4S</keyword>
<dbReference type="Gene3D" id="1.10.132.60">
    <property type="entry name" value="DNA polymerase family B, C-terminal domain"/>
    <property type="match status" value="1"/>
</dbReference>
<dbReference type="GO" id="GO:0003887">
    <property type="term" value="F:DNA-directed DNA polymerase activity"/>
    <property type="evidence" value="ECO:0007669"/>
    <property type="project" value="UniProtKB-KW"/>
</dbReference>
<dbReference type="SUPFAM" id="SSF53098">
    <property type="entry name" value="Ribonuclease H-like"/>
    <property type="match status" value="1"/>
</dbReference>
<evidence type="ECO:0000256" key="18">
    <source>
        <dbReference type="ARBA" id="ARBA00023242"/>
    </source>
</evidence>
<dbReference type="Gene3D" id="1.10.287.690">
    <property type="entry name" value="Helix hairpin bin"/>
    <property type="match status" value="1"/>
</dbReference>
<dbReference type="GO" id="GO:0006287">
    <property type="term" value="P:base-excision repair, gap-filling"/>
    <property type="evidence" value="ECO:0007669"/>
    <property type="project" value="TreeGrafter"/>
</dbReference>
<evidence type="ECO:0000256" key="12">
    <source>
        <dbReference type="ARBA" id="ARBA00022833"/>
    </source>
</evidence>
<dbReference type="PROSITE" id="PS00116">
    <property type="entry name" value="DNA_POLYMERASE_B"/>
    <property type="match status" value="1"/>
</dbReference>
<keyword evidence="14 20" id="KW-0239">DNA-directed DNA polymerase</keyword>
<keyword evidence="9 20" id="KW-0479">Metal-binding</keyword>
<dbReference type="FunFam" id="1.10.132.60:FF:000001">
    <property type="entry name" value="DNA polymerase"/>
    <property type="match status" value="1"/>
</dbReference>
<dbReference type="Gene3D" id="3.90.1600.10">
    <property type="entry name" value="Palm domain of DNA polymerase"/>
    <property type="match status" value="1"/>
</dbReference>
<keyword evidence="17 20" id="KW-0238">DNA-binding</keyword>
<dbReference type="FunFam" id="2.40.50.730:FF:000005">
    <property type="entry name" value="DNA polymerase"/>
    <property type="match status" value="1"/>
</dbReference>
<dbReference type="FunFam" id="1.10.287.690:FF:000001">
    <property type="entry name" value="DNA polymerase"/>
    <property type="match status" value="1"/>
</dbReference>
<dbReference type="PANTHER" id="PTHR10322:SF23">
    <property type="entry name" value="DNA POLYMERASE DELTA CATALYTIC SUBUNIT"/>
    <property type="match status" value="1"/>
</dbReference>
<evidence type="ECO:0000259" key="24">
    <source>
        <dbReference type="Pfam" id="PF14260"/>
    </source>
</evidence>
<dbReference type="AlphaFoldDB" id="V5YTD2"/>
<comment type="cofactor">
    <cofactor evidence="1 20">
        <name>[4Fe-4S] cluster</name>
        <dbReference type="ChEBI" id="CHEBI:49883"/>
    </cofactor>
</comment>
<feature type="compositionally biased region" description="Acidic residues" evidence="21">
    <location>
        <begin position="38"/>
        <end position="59"/>
    </location>
</feature>
<keyword evidence="13" id="KW-0269">Exonuclease</keyword>
<dbReference type="Pfam" id="PF03104">
    <property type="entry name" value="DNA_pol_B_exo1"/>
    <property type="match status" value="1"/>
</dbReference>
<dbReference type="InterPro" id="IPR042087">
    <property type="entry name" value="DNA_pol_B_thumb"/>
</dbReference>
<dbReference type="EMBL" id="AB811990">
    <property type="protein sequence ID" value="BAO20835.1"/>
    <property type="molecule type" value="mRNA"/>
</dbReference>
<proteinExistence type="evidence at transcript level"/>
<evidence type="ECO:0000256" key="10">
    <source>
        <dbReference type="ARBA" id="ARBA00022771"/>
    </source>
</evidence>
<evidence type="ECO:0000256" key="14">
    <source>
        <dbReference type="ARBA" id="ARBA00022932"/>
    </source>
</evidence>
<dbReference type="InterPro" id="IPR043502">
    <property type="entry name" value="DNA/RNA_pol_sf"/>
</dbReference>
<keyword evidence="8" id="KW-0540">Nuclease</keyword>
<dbReference type="GO" id="GO:0000166">
    <property type="term" value="F:nucleotide binding"/>
    <property type="evidence" value="ECO:0007669"/>
    <property type="project" value="InterPro"/>
</dbReference>
<dbReference type="InterPro" id="IPR056435">
    <property type="entry name" value="DPOD/Z_N"/>
</dbReference>
<dbReference type="GO" id="GO:0008270">
    <property type="term" value="F:zinc ion binding"/>
    <property type="evidence" value="ECO:0007669"/>
    <property type="project" value="UniProtKB-KW"/>
</dbReference>
<evidence type="ECO:0000256" key="13">
    <source>
        <dbReference type="ARBA" id="ARBA00022839"/>
    </source>
</evidence>
<keyword evidence="5 20" id="KW-0808">Transferase</keyword>
<dbReference type="GO" id="GO:0008296">
    <property type="term" value="F:3'-5'-DNA exonuclease activity"/>
    <property type="evidence" value="ECO:0007669"/>
    <property type="project" value="TreeGrafter"/>
</dbReference>
<gene>
    <name evidence="26" type="primary">DPD1</name>
</gene>
<keyword evidence="12 20" id="KW-0862">Zinc</keyword>
<dbReference type="PRINTS" id="PR00106">
    <property type="entry name" value="DNAPOLB"/>
</dbReference>
<dbReference type="FunFam" id="3.30.420.10:FF:000351">
    <property type="entry name" value="DNA polymerase"/>
    <property type="match status" value="1"/>
</dbReference>
<accession>V5YTD2</accession>
<dbReference type="SMART" id="SM00486">
    <property type="entry name" value="POLBc"/>
    <property type="match status" value="1"/>
</dbReference>
<evidence type="ECO:0000259" key="23">
    <source>
        <dbReference type="Pfam" id="PF03104"/>
    </source>
</evidence>
<dbReference type="Gene3D" id="3.30.420.10">
    <property type="entry name" value="Ribonuclease H-like superfamily/Ribonuclease H"/>
    <property type="match status" value="1"/>
</dbReference>
<evidence type="ECO:0000256" key="1">
    <source>
        <dbReference type="ARBA" id="ARBA00001966"/>
    </source>
</evidence>
<keyword evidence="18 20" id="KW-0539">Nucleus</keyword>
<dbReference type="InterPro" id="IPR012337">
    <property type="entry name" value="RNaseH-like_sf"/>
</dbReference>
<dbReference type="FunFam" id="3.30.342.10:FF:000003">
    <property type="entry name" value="DNA polymerase"/>
    <property type="match status" value="1"/>
</dbReference>
<dbReference type="GO" id="GO:0051539">
    <property type="term" value="F:4 iron, 4 sulfur cluster binding"/>
    <property type="evidence" value="ECO:0007669"/>
    <property type="project" value="UniProtKB-KW"/>
</dbReference>
<evidence type="ECO:0000256" key="21">
    <source>
        <dbReference type="SAM" id="MobiDB-lite"/>
    </source>
</evidence>
<dbReference type="InterPro" id="IPR036397">
    <property type="entry name" value="RNaseH_sf"/>
</dbReference>
<feature type="domain" description="DNA polymerase delta/zeta catalytic subunit N-terminal" evidence="25">
    <location>
        <begin position="154"/>
        <end position="231"/>
    </location>
</feature>
<keyword evidence="6 20" id="KW-0548">Nucleotidyltransferase</keyword>
<evidence type="ECO:0000256" key="20">
    <source>
        <dbReference type="RuleBase" id="RU000442"/>
    </source>
</evidence>
<evidence type="ECO:0000256" key="9">
    <source>
        <dbReference type="ARBA" id="ARBA00022723"/>
    </source>
</evidence>
<dbReference type="InterPro" id="IPR023211">
    <property type="entry name" value="DNA_pol_palm_dom_sf"/>
</dbReference>
<comment type="catalytic activity">
    <reaction evidence="19 20">
        <text>DNA(n) + a 2'-deoxyribonucleoside 5'-triphosphate = DNA(n+1) + diphosphate</text>
        <dbReference type="Rhea" id="RHEA:22508"/>
        <dbReference type="Rhea" id="RHEA-COMP:17339"/>
        <dbReference type="Rhea" id="RHEA-COMP:17340"/>
        <dbReference type="ChEBI" id="CHEBI:33019"/>
        <dbReference type="ChEBI" id="CHEBI:61560"/>
        <dbReference type="ChEBI" id="CHEBI:173112"/>
        <dbReference type="EC" id="2.7.7.7"/>
    </reaction>
</comment>
<dbReference type="GO" id="GO:0003677">
    <property type="term" value="F:DNA binding"/>
    <property type="evidence" value="ECO:0007669"/>
    <property type="project" value="UniProtKB-KW"/>
</dbReference>
<evidence type="ECO:0000313" key="26">
    <source>
        <dbReference type="EMBL" id="BAO20835.1"/>
    </source>
</evidence>
<evidence type="ECO:0000256" key="8">
    <source>
        <dbReference type="ARBA" id="ARBA00022722"/>
    </source>
</evidence>
<evidence type="ECO:0000256" key="15">
    <source>
        <dbReference type="ARBA" id="ARBA00023004"/>
    </source>
</evidence>
<dbReference type="Pfam" id="PF00136">
    <property type="entry name" value="DNA_pol_B"/>
    <property type="match status" value="1"/>
</dbReference>
<dbReference type="SUPFAM" id="SSF56672">
    <property type="entry name" value="DNA/RNA polymerases"/>
    <property type="match status" value="1"/>
</dbReference>
<comment type="similarity">
    <text evidence="3 20">Belongs to the DNA polymerase type-B family.</text>
</comment>
<evidence type="ECO:0000256" key="16">
    <source>
        <dbReference type="ARBA" id="ARBA00023014"/>
    </source>
</evidence>
<dbReference type="GO" id="GO:0045004">
    <property type="term" value="P:DNA replication proofreading"/>
    <property type="evidence" value="ECO:0007669"/>
    <property type="project" value="TreeGrafter"/>
</dbReference>
<dbReference type="InterPro" id="IPR006134">
    <property type="entry name" value="DNA-dir_DNA_pol_B_multi_dom"/>
</dbReference>
<evidence type="ECO:0000256" key="5">
    <source>
        <dbReference type="ARBA" id="ARBA00022679"/>
    </source>
</evidence>
<dbReference type="EC" id="2.7.7.7" evidence="20"/>
<name>V5YTD2_FOLCA</name>
<keyword evidence="16 20" id="KW-0411">Iron-sulfur</keyword>
<dbReference type="NCBIfam" id="TIGR00592">
    <property type="entry name" value="pol2"/>
    <property type="match status" value="1"/>
</dbReference>
<keyword evidence="7 20" id="KW-0235">DNA replication</keyword>
<keyword evidence="11" id="KW-0378">Hydrolase</keyword>
<evidence type="ECO:0000256" key="11">
    <source>
        <dbReference type="ARBA" id="ARBA00022801"/>
    </source>
</evidence>
<dbReference type="InterPro" id="IPR006133">
    <property type="entry name" value="DNA-dir_DNA_pol_B_exonuc"/>
</dbReference>